<name>U4KU81_PYROM</name>
<protein>
    <submittedName>
        <fullName evidence="1">Uncharacterized protein</fullName>
    </submittedName>
</protein>
<accession>U4KU81</accession>
<dbReference type="Proteomes" id="UP000018144">
    <property type="component" value="Unassembled WGS sequence"/>
</dbReference>
<evidence type="ECO:0000313" key="1">
    <source>
        <dbReference type="EMBL" id="CCX04241.1"/>
    </source>
</evidence>
<keyword evidence="2" id="KW-1185">Reference proteome</keyword>
<dbReference type="AlphaFoldDB" id="U4KU81"/>
<proteinExistence type="predicted"/>
<evidence type="ECO:0000313" key="2">
    <source>
        <dbReference type="Proteomes" id="UP000018144"/>
    </source>
</evidence>
<organism evidence="1 2">
    <name type="scientific">Pyronema omphalodes (strain CBS 100304)</name>
    <name type="common">Pyronema confluens</name>
    <dbReference type="NCBI Taxonomy" id="1076935"/>
    <lineage>
        <taxon>Eukaryota</taxon>
        <taxon>Fungi</taxon>
        <taxon>Dikarya</taxon>
        <taxon>Ascomycota</taxon>
        <taxon>Pezizomycotina</taxon>
        <taxon>Pezizomycetes</taxon>
        <taxon>Pezizales</taxon>
        <taxon>Pyronemataceae</taxon>
        <taxon>Pyronema</taxon>
    </lineage>
</organism>
<dbReference type="EMBL" id="HF935194">
    <property type="protein sequence ID" value="CCX04241.1"/>
    <property type="molecule type" value="Genomic_DNA"/>
</dbReference>
<reference evidence="1 2" key="1">
    <citation type="journal article" date="2013" name="PLoS Genet.">
        <title>The genome and development-dependent transcriptomes of Pyronema confluens: a window into fungal evolution.</title>
        <authorList>
            <person name="Traeger S."/>
            <person name="Altegoer F."/>
            <person name="Freitag M."/>
            <person name="Gabaldon T."/>
            <person name="Kempken F."/>
            <person name="Kumar A."/>
            <person name="Marcet-Houben M."/>
            <person name="Poggeler S."/>
            <person name="Stajich J.E."/>
            <person name="Nowrousian M."/>
        </authorList>
    </citation>
    <scope>NUCLEOTIDE SEQUENCE [LARGE SCALE GENOMIC DNA]</scope>
    <source>
        <strain evidence="2">CBS 100304</strain>
        <tissue evidence="1">Vegetative mycelium</tissue>
    </source>
</reference>
<gene>
    <name evidence="1" type="ORF">PCON_01261</name>
</gene>
<sequence>MVISSSRISIAVWKRGESLDSICFVWLNLC</sequence>